<feature type="region of interest" description="Disordered" evidence="1">
    <location>
        <begin position="72"/>
        <end position="128"/>
    </location>
</feature>
<feature type="compositionally biased region" description="Polar residues" evidence="1">
    <location>
        <begin position="339"/>
        <end position="366"/>
    </location>
</feature>
<reference evidence="2 3" key="1">
    <citation type="journal article" date="2022" name="Nat. Plants">
        <title>Genomes of leafy and leafless Platanthera orchids illuminate the evolution of mycoheterotrophy.</title>
        <authorList>
            <person name="Li M.H."/>
            <person name="Liu K.W."/>
            <person name="Li Z."/>
            <person name="Lu H.C."/>
            <person name="Ye Q.L."/>
            <person name="Zhang D."/>
            <person name="Wang J.Y."/>
            <person name="Li Y.F."/>
            <person name="Zhong Z.M."/>
            <person name="Liu X."/>
            <person name="Yu X."/>
            <person name="Liu D.K."/>
            <person name="Tu X.D."/>
            <person name="Liu B."/>
            <person name="Hao Y."/>
            <person name="Liao X.Y."/>
            <person name="Jiang Y.T."/>
            <person name="Sun W.H."/>
            <person name="Chen J."/>
            <person name="Chen Y.Q."/>
            <person name="Ai Y."/>
            <person name="Zhai J.W."/>
            <person name="Wu S.S."/>
            <person name="Zhou Z."/>
            <person name="Hsiao Y.Y."/>
            <person name="Wu W.L."/>
            <person name="Chen Y.Y."/>
            <person name="Lin Y.F."/>
            <person name="Hsu J.L."/>
            <person name="Li C.Y."/>
            <person name="Wang Z.W."/>
            <person name="Zhao X."/>
            <person name="Zhong W.Y."/>
            <person name="Ma X.K."/>
            <person name="Ma L."/>
            <person name="Huang J."/>
            <person name="Chen G.Z."/>
            <person name="Huang M.Z."/>
            <person name="Huang L."/>
            <person name="Peng D.H."/>
            <person name="Luo Y.B."/>
            <person name="Zou S.Q."/>
            <person name="Chen S.P."/>
            <person name="Lan S."/>
            <person name="Tsai W.C."/>
            <person name="Van de Peer Y."/>
            <person name="Liu Z.J."/>
        </authorList>
    </citation>
    <scope>NUCLEOTIDE SEQUENCE [LARGE SCALE GENOMIC DNA]</scope>
    <source>
        <strain evidence="2">Lor288</strain>
    </source>
</reference>
<feature type="region of interest" description="Disordered" evidence="1">
    <location>
        <begin position="423"/>
        <end position="471"/>
    </location>
</feature>
<feature type="region of interest" description="Disordered" evidence="1">
    <location>
        <begin position="1"/>
        <end position="21"/>
    </location>
</feature>
<organism evidence="2 3">
    <name type="scientific">Platanthera guangdongensis</name>
    <dbReference type="NCBI Taxonomy" id="2320717"/>
    <lineage>
        <taxon>Eukaryota</taxon>
        <taxon>Viridiplantae</taxon>
        <taxon>Streptophyta</taxon>
        <taxon>Embryophyta</taxon>
        <taxon>Tracheophyta</taxon>
        <taxon>Spermatophyta</taxon>
        <taxon>Magnoliopsida</taxon>
        <taxon>Liliopsida</taxon>
        <taxon>Asparagales</taxon>
        <taxon>Orchidaceae</taxon>
        <taxon>Orchidoideae</taxon>
        <taxon>Orchideae</taxon>
        <taxon>Orchidinae</taxon>
        <taxon>Platanthera</taxon>
    </lineage>
</organism>
<dbReference type="InterPro" id="IPR007789">
    <property type="entry name" value="DUF688"/>
</dbReference>
<evidence type="ECO:0000256" key="1">
    <source>
        <dbReference type="SAM" id="MobiDB-lite"/>
    </source>
</evidence>
<dbReference type="EMBL" id="JBBWWR010000001">
    <property type="protein sequence ID" value="KAK8971036.1"/>
    <property type="molecule type" value="Genomic_DNA"/>
</dbReference>
<feature type="compositionally biased region" description="Basic and acidic residues" evidence="1">
    <location>
        <begin position="367"/>
        <end position="381"/>
    </location>
</feature>
<dbReference type="PANTHER" id="PTHR33671">
    <property type="entry name" value="N-METHYLTRANSFERASE, PUTATIVE (DUF688)-RELATED"/>
    <property type="match status" value="1"/>
</dbReference>
<accession>A0ABR2N4G4</accession>
<sequence>MEGKRLDLDAPLMSSRRITPPTSLRREAVPFFNSDLTPAMVGNPGAVPFVWEKSPGQPKDSSVAAVTGAFLNPAAPKLPPGRSLKQNGADWLKGASTPAKSEMVLRTPSPITYSPEDRSEKENAADEDEAYFTDEEAFADARDDFSCAESFSMKCSTSAGTGFRDHSKRLTRDPQIKDFVMDRFLPAAQAMATGSHQRAWRKPPRAPVIYIENSGDQIVKSRLPLDYYYQLSRDRKKEDAEEEDNGDETYGGSHIFSSNGCGLIHRLFLKNPFDLLNPSPGKKTRGKPMPRIHSRPQIKVLQDASLCQIQDENSWEAVYMHKLNLGYHPHKEEDRRLSESNQLTSWGDSQMPDGSSFPNSSISTQSADKREDSKRESGSWKDWETRYSHERLQETPDCKSSEGESQKREESVVCETCAGHELQSSSSKVDDELDKNDDSDDGLASKVEMNDGSLTLSLPPPPLPTSPSESWLRRTLPSMSSKSPHPHHPSLLGMQLHHKKQVLWASACDHTPITYERPSNSHLPRARFSELGAHCSIPSLYCFDLSPDHLSHQNSQSDSEEIAVHGDVIQGRD</sequence>
<dbReference type="Proteomes" id="UP001412067">
    <property type="component" value="Unassembled WGS sequence"/>
</dbReference>
<comment type="caution">
    <text evidence="2">The sequence shown here is derived from an EMBL/GenBank/DDBJ whole genome shotgun (WGS) entry which is preliminary data.</text>
</comment>
<protein>
    <submittedName>
        <fullName evidence="2">Uncharacterized protein</fullName>
    </submittedName>
</protein>
<feature type="compositionally biased region" description="Acidic residues" evidence="1">
    <location>
        <begin position="431"/>
        <end position="441"/>
    </location>
</feature>
<name>A0ABR2N4G4_9ASPA</name>
<dbReference type="Pfam" id="PF05097">
    <property type="entry name" value="DUF688"/>
    <property type="match status" value="1"/>
</dbReference>
<gene>
    <name evidence="2" type="ORF">KSP40_PGU013267</name>
</gene>
<dbReference type="PANTHER" id="PTHR33671:SF2">
    <property type="entry name" value="N-METHYLTRANSFERASE, PUTATIVE (DUF688)-RELATED"/>
    <property type="match status" value="1"/>
</dbReference>
<feature type="region of interest" description="Disordered" evidence="1">
    <location>
        <begin position="333"/>
        <end position="381"/>
    </location>
</feature>
<evidence type="ECO:0000313" key="2">
    <source>
        <dbReference type="EMBL" id="KAK8971036.1"/>
    </source>
</evidence>
<evidence type="ECO:0000313" key="3">
    <source>
        <dbReference type="Proteomes" id="UP001412067"/>
    </source>
</evidence>
<proteinExistence type="predicted"/>
<feature type="compositionally biased region" description="Basic and acidic residues" evidence="1">
    <location>
        <begin position="115"/>
        <end position="124"/>
    </location>
</feature>
<keyword evidence="3" id="KW-1185">Reference proteome</keyword>
<feature type="region of interest" description="Disordered" evidence="1">
    <location>
        <begin position="552"/>
        <end position="573"/>
    </location>
</feature>